<feature type="domain" description="Soluble ligand binding" evidence="17">
    <location>
        <begin position="629"/>
        <end position="672"/>
    </location>
</feature>
<name>A0ABT7T0J7_9ALTE</name>
<gene>
    <name evidence="19" type="ORF">QTP81_15300</name>
</gene>
<keyword evidence="14" id="KW-0449">Lipoprotein</keyword>
<feature type="domain" description="SLBB" evidence="18">
    <location>
        <begin position="207"/>
        <end position="284"/>
    </location>
</feature>
<comment type="caution">
    <text evidence="19">The sequence shown here is derived from an EMBL/GenBank/DDBJ whole genome shotgun (WGS) entry which is preliminary data.</text>
</comment>
<dbReference type="Proteomes" id="UP001234343">
    <property type="component" value="Unassembled WGS sequence"/>
</dbReference>
<feature type="signal peptide" evidence="15">
    <location>
        <begin position="1"/>
        <end position="19"/>
    </location>
</feature>
<keyword evidence="7 15" id="KW-0732">Signal</keyword>
<keyword evidence="20" id="KW-1185">Reference proteome</keyword>
<keyword evidence="5" id="KW-0762">Sugar transport</keyword>
<accession>A0ABT7T0J7</accession>
<evidence type="ECO:0000259" key="18">
    <source>
        <dbReference type="Pfam" id="PF22461"/>
    </source>
</evidence>
<keyword evidence="12" id="KW-0564">Palmitate</keyword>
<evidence type="ECO:0000256" key="15">
    <source>
        <dbReference type="SAM" id="SignalP"/>
    </source>
</evidence>
<keyword evidence="9" id="KW-0406">Ion transport</keyword>
<feature type="domain" description="Soluble ligand binding" evidence="17">
    <location>
        <begin position="536"/>
        <end position="578"/>
    </location>
</feature>
<feature type="chain" id="PRO_5047256663" evidence="15">
    <location>
        <begin position="20"/>
        <end position="868"/>
    </location>
</feature>
<evidence type="ECO:0000256" key="10">
    <source>
        <dbReference type="ARBA" id="ARBA00023114"/>
    </source>
</evidence>
<dbReference type="Pfam" id="PF22461">
    <property type="entry name" value="SLBB_2"/>
    <property type="match status" value="1"/>
</dbReference>
<evidence type="ECO:0000259" key="17">
    <source>
        <dbReference type="Pfam" id="PF10531"/>
    </source>
</evidence>
<evidence type="ECO:0000256" key="6">
    <source>
        <dbReference type="ARBA" id="ARBA00022692"/>
    </source>
</evidence>
<dbReference type="Pfam" id="PF10531">
    <property type="entry name" value="SLBB"/>
    <property type="match status" value="3"/>
</dbReference>
<protein>
    <submittedName>
        <fullName evidence="19">SLBB domain-containing protein</fullName>
    </submittedName>
</protein>
<evidence type="ECO:0000256" key="1">
    <source>
        <dbReference type="ARBA" id="ARBA00004571"/>
    </source>
</evidence>
<evidence type="ECO:0000313" key="20">
    <source>
        <dbReference type="Proteomes" id="UP001234343"/>
    </source>
</evidence>
<dbReference type="InterPro" id="IPR054765">
    <property type="entry name" value="SLBB_dom"/>
</dbReference>
<evidence type="ECO:0000256" key="14">
    <source>
        <dbReference type="ARBA" id="ARBA00023288"/>
    </source>
</evidence>
<evidence type="ECO:0000256" key="8">
    <source>
        <dbReference type="ARBA" id="ARBA00023047"/>
    </source>
</evidence>
<dbReference type="Pfam" id="PF02563">
    <property type="entry name" value="Poly_export"/>
    <property type="match status" value="1"/>
</dbReference>
<dbReference type="PANTHER" id="PTHR33619:SF3">
    <property type="entry name" value="POLYSACCHARIDE EXPORT PROTEIN GFCE-RELATED"/>
    <property type="match status" value="1"/>
</dbReference>
<evidence type="ECO:0000313" key="19">
    <source>
        <dbReference type="EMBL" id="MDM7861969.1"/>
    </source>
</evidence>
<evidence type="ECO:0000256" key="2">
    <source>
        <dbReference type="ARBA" id="ARBA00009450"/>
    </source>
</evidence>
<dbReference type="PANTHER" id="PTHR33619">
    <property type="entry name" value="POLYSACCHARIDE EXPORT PROTEIN GFCE-RELATED"/>
    <property type="match status" value="1"/>
</dbReference>
<comment type="similarity">
    <text evidence="2">Belongs to the BexD/CtrA/VexA family.</text>
</comment>
<evidence type="ECO:0000259" key="16">
    <source>
        <dbReference type="Pfam" id="PF02563"/>
    </source>
</evidence>
<evidence type="ECO:0000256" key="13">
    <source>
        <dbReference type="ARBA" id="ARBA00023237"/>
    </source>
</evidence>
<evidence type="ECO:0000256" key="3">
    <source>
        <dbReference type="ARBA" id="ARBA00022448"/>
    </source>
</evidence>
<dbReference type="EMBL" id="JAUCBP010000012">
    <property type="protein sequence ID" value="MDM7861969.1"/>
    <property type="molecule type" value="Genomic_DNA"/>
</dbReference>
<evidence type="ECO:0000256" key="12">
    <source>
        <dbReference type="ARBA" id="ARBA00023139"/>
    </source>
</evidence>
<keyword evidence="4" id="KW-1134">Transmembrane beta strand</keyword>
<proteinExistence type="inferred from homology"/>
<dbReference type="InterPro" id="IPR003715">
    <property type="entry name" value="Poly_export_N"/>
</dbReference>
<organism evidence="19 20">
    <name type="scientific">Alteromonas arenosi</name>
    <dbReference type="NCBI Taxonomy" id="3055817"/>
    <lineage>
        <taxon>Bacteria</taxon>
        <taxon>Pseudomonadati</taxon>
        <taxon>Pseudomonadota</taxon>
        <taxon>Gammaproteobacteria</taxon>
        <taxon>Alteromonadales</taxon>
        <taxon>Alteromonadaceae</taxon>
        <taxon>Alteromonas/Salinimonas group</taxon>
        <taxon>Alteromonas</taxon>
    </lineage>
</organism>
<dbReference type="Gene3D" id="3.10.560.10">
    <property type="entry name" value="Outer membrane lipoprotein wza domain like"/>
    <property type="match status" value="5"/>
</dbReference>
<evidence type="ECO:0000256" key="4">
    <source>
        <dbReference type="ARBA" id="ARBA00022452"/>
    </source>
</evidence>
<sequence>MPRTLRFLFAILLITSFSAASQGFTPSPAQIEQFKQLPRAQQVALARQMGIDISDIDAALNVGGKGQSQEMREPVDVVERVVDEAAVAEELSQQSSAKQQSAKLKPFGYNIFTDAAERFSPSANTPVPSDYVLGPGDSVNVRLFGKVSDQFELSVSNEGFVEVPELGPMVAAGSTYQELKQQLTDKYSEQMIGVSPHITMGQLRTIQVFIVGEAFRPGAYTVSSLATVTTALFNSGGVSNIGSLRNIELKRSGKTVAQFDLYDLLVFGDTSADVRLQQGDVLFIPPVKTVVSIDGEVRRPAIYEIKGDENLQDLLSLAGGLLPSAEQSNIQIARSTSQGLKVNTVDTTIRNQAGRFELANGDFVNVPASTAEFNNAVLVVGAVNNPGLVQHSSSLALSNIVSEATLLSSTDLSYALVVRKAKFDVKTSVVQFKPTDVINGRFDLDLQPFDSVILFNRFGGNDARGNEASATSGGLQAAQGDERVEDYLLELERSAFTEKQLILKATQNFSRRELLAPVVARLKLEANEEAQVNLAEVTGQVRFPGVYPISQGSTVKHLIEAAGGLLDSAYTVEAELSRTFVTSEGVQIKHIVFDPLSGTSVDSSDVIYVSAKDKLNILRTPDWFESNRVELVGEFKFPGVYQISKGETLADLIARAGGVTEKATLNAAIFTREELRERERQNIDRSVQQIREQVINSNLNASQYTVAIDYTIAQDILNDLTAVEPVGRMVIDLPAALAQRSNANIELKDGDVVYLPNITPAISVIGEVYVPTTLSFNSDYGLEDYIEMTGGYKTYADASSVYIVKANGSVEVPSSDFWFNGETSVVLEPGDTIVVPRDVTNYDNLGLWQAVTQIAYQAAIAVAAINSF</sequence>
<dbReference type="InterPro" id="IPR019554">
    <property type="entry name" value="Soluble_ligand-bd"/>
</dbReference>
<evidence type="ECO:0000256" key="7">
    <source>
        <dbReference type="ARBA" id="ARBA00022729"/>
    </source>
</evidence>
<keyword evidence="10" id="KW-0626">Porin</keyword>
<evidence type="ECO:0000256" key="5">
    <source>
        <dbReference type="ARBA" id="ARBA00022597"/>
    </source>
</evidence>
<dbReference type="InterPro" id="IPR049712">
    <property type="entry name" value="Poly_export"/>
</dbReference>
<dbReference type="RefSeq" id="WP_289366678.1">
    <property type="nucleotide sequence ID" value="NZ_JAUCBP010000012.1"/>
</dbReference>
<feature type="domain" description="Soluble ligand binding" evidence="17">
    <location>
        <begin position="290"/>
        <end position="335"/>
    </location>
</feature>
<evidence type="ECO:0000256" key="11">
    <source>
        <dbReference type="ARBA" id="ARBA00023136"/>
    </source>
</evidence>
<reference evidence="19 20" key="1">
    <citation type="submission" date="2023-06" db="EMBL/GenBank/DDBJ databases">
        <title>Alteromonas sp. ASW11-36 isolated from intertidal sand.</title>
        <authorList>
            <person name="Li Y."/>
        </authorList>
    </citation>
    <scope>NUCLEOTIDE SEQUENCE [LARGE SCALE GENOMIC DNA]</scope>
    <source>
        <strain evidence="19 20">ASW11-36</strain>
    </source>
</reference>
<keyword evidence="3" id="KW-0813">Transport</keyword>
<keyword evidence="11" id="KW-0472">Membrane</keyword>
<feature type="domain" description="Polysaccharide export protein N-terminal" evidence="16">
    <location>
        <begin position="126"/>
        <end position="191"/>
    </location>
</feature>
<keyword evidence="8" id="KW-0625">Polysaccharide transport</keyword>
<keyword evidence="13" id="KW-0998">Cell outer membrane</keyword>
<comment type="subcellular location">
    <subcellularLocation>
        <location evidence="1">Cell outer membrane</location>
        <topology evidence="1">Multi-pass membrane protein</topology>
    </subcellularLocation>
</comment>
<evidence type="ECO:0000256" key="9">
    <source>
        <dbReference type="ARBA" id="ARBA00023065"/>
    </source>
</evidence>
<keyword evidence="6" id="KW-0812">Transmembrane</keyword>